<dbReference type="Pfam" id="PF25403">
    <property type="entry name" value="zf-C2H2_ZFAND2"/>
    <property type="match status" value="1"/>
</dbReference>
<dbReference type="PROSITE" id="PS51039">
    <property type="entry name" value="ZF_AN1"/>
    <property type="match status" value="1"/>
</dbReference>
<dbReference type="PROSITE" id="PS51848">
    <property type="entry name" value="BMERB"/>
    <property type="match status" value="1"/>
</dbReference>
<keyword evidence="17" id="KW-0966">Cell projection</keyword>
<keyword evidence="16" id="KW-0206">Cytoskeleton</keyword>
<keyword evidence="12 18" id="KW-0862">Zinc</keyword>
<dbReference type="GO" id="GO:0042995">
    <property type="term" value="C:cell projection"/>
    <property type="evidence" value="ECO:0007669"/>
    <property type="project" value="UniProtKB-SubCell"/>
</dbReference>
<feature type="region of interest" description="Disordered" evidence="21">
    <location>
        <begin position="550"/>
        <end position="572"/>
    </location>
</feature>
<dbReference type="InterPro" id="IPR000058">
    <property type="entry name" value="Znf_AN1"/>
</dbReference>
<feature type="region of interest" description="Disordered" evidence="21">
    <location>
        <begin position="113"/>
        <end position="215"/>
    </location>
</feature>
<dbReference type="SMART" id="SM00033">
    <property type="entry name" value="CH"/>
    <property type="match status" value="1"/>
</dbReference>
<dbReference type="InterPro" id="IPR022735">
    <property type="entry name" value="bMERB_dom"/>
</dbReference>
<comment type="subcellular location">
    <subcellularLocation>
        <location evidence="2">Cell membrane</location>
        <topology evidence="2">Peripheral membrane protein</topology>
    </subcellularLocation>
    <subcellularLocation>
        <location evidence="4">Cell projection</location>
    </subcellularLocation>
    <subcellularLocation>
        <location evidence="3">Cytoplasm</location>
        <location evidence="3">Cytoskeleton</location>
    </subcellularLocation>
    <subcellularLocation>
        <location evidence="1">Recycling endosome</location>
    </subcellularLocation>
</comment>
<dbReference type="InterPro" id="IPR057357">
    <property type="entry name" value="Znf-C2H2_ZFAND2A/B"/>
</dbReference>
<keyword evidence="5" id="KW-1003">Cell membrane</keyword>
<evidence type="ECO:0000313" key="27">
    <source>
        <dbReference type="Proteomes" id="UP000824219"/>
    </source>
</evidence>
<evidence type="ECO:0000256" key="12">
    <source>
        <dbReference type="ARBA" id="ARBA00022833"/>
    </source>
</evidence>
<evidence type="ECO:0000256" key="13">
    <source>
        <dbReference type="ARBA" id="ARBA00023038"/>
    </source>
</evidence>
<keyword evidence="8 18" id="KW-0479">Metal-binding</keyword>
<evidence type="ECO:0000313" key="26">
    <source>
        <dbReference type="EMBL" id="KAG7316939.1"/>
    </source>
</evidence>
<feature type="compositionally biased region" description="Polar residues" evidence="21">
    <location>
        <begin position="618"/>
        <end position="630"/>
    </location>
</feature>
<keyword evidence="11 19" id="KW-0863">Zinc-finger</keyword>
<proteinExistence type="predicted"/>
<feature type="region of interest" description="Disordered" evidence="21">
    <location>
        <begin position="295"/>
        <end position="344"/>
    </location>
</feature>
<evidence type="ECO:0000256" key="9">
    <source>
        <dbReference type="ARBA" id="ARBA00022737"/>
    </source>
</evidence>
<evidence type="ECO:0000256" key="1">
    <source>
        <dbReference type="ARBA" id="ARBA00004172"/>
    </source>
</evidence>
<feature type="region of interest" description="Disordered" evidence="21">
    <location>
        <begin position="984"/>
        <end position="1038"/>
    </location>
</feature>
<dbReference type="InterPro" id="IPR036872">
    <property type="entry name" value="CH_dom_sf"/>
</dbReference>
<gene>
    <name evidence="26" type="ORF">KOW79_019237</name>
</gene>
<keyword evidence="9" id="KW-0677">Repeat</keyword>
<dbReference type="Gene3D" id="1.10.418.10">
    <property type="entry name" value="Calponin-like domain"/>
    <property type="match status" value="1"/>
</dbReference>
<dbReference type="InterPro" id="IPR001781">
    <property type="entry name" value="Znf_LIM"/>
</dbReference>
<accession>A0A9D3SFF4</accession>
<comment type="caution">
    <text evidence="26">The sequence shown here is derived from an EMBL/GenBank/DDBJ whole genome shotgun (WGS) entry which is preliminary data.</text>
</comment>
<dbReference type="AlphaFoldDB" id="A0A9D3SFF4"/>
<dbReference type="EMBL" id="JAHKSW010000024">
    <property type="protein sequence ID" value="KAG7316939.1"/>
    <property type="molecule type" value="Genomic_DNA"/>
</dbReference>
<evidence type="ECO:0000256" key="19">
    <source>
        <dbReference type="PROSITE-ProRule" id="PRU00449"/>
    </source>
</evidence>
<dbReference type="PANTHER" id="PTHR23167">
    <property type="entry name" value="CALPONIN HOMOLOGY DOMAIN-CONTAINING PROTEIN DDB_G0272472-RELATED"/>
    <property type="match status" value="1"/>
</dbReference>
<feature type="compositionally biased region" description="Polar residues" evidence="21">
    <location>
        <begin position="194"/>
        <end position="209"/>
    </location>
</feature>
<evidence type="ECO:0000256" key="17">
    <source>
        <dbReference type="ARBA" id="ARBA00023273"/>
    </source>
</evidence>
<feature type="compositionally biased region" description="Basic and acidic residues" evidence="21">
    <location>
        <begin position="120"/>
        <end position="134"/>
    </location>
</feature>
<evidence type="ECO:0000256" key="14">
    <source>
        <dbReference type="ARBA" id="ARBA00023054"/>
    </source>
</evidence>
<organism evidence="26 27">
    <name type="scientific">Hemibagrus wyckioides</name>
    <dbReference type="NCBI Taxonomy" id="337641"/>
    <lineage>
        <taxon>Eukaryota</taxon>
        <taxon>Metazoa</taxon>
        <taxon>Chordata</taxon>
        <taxon>Craniata</taxon>
        <taxon>Vertebrata</taxon>
        <taxon>Euteleostomi</taxon>
        <taxon>Actinopterygii</taxon>
        <taxon>Neopterygii</taxon>
        <taxon>Teleostei</taxon>
        <taxon>Ostariophysi</taxon>
        <taxon>Siluriformes</taxon>
        <taxon>Bagridae</taxon>
        <taxon>Hemibagrus</taxon>
    </lineage>
</organism>
<keyword evidence="6" id="KW-0963">Cytoplasm</keyword>
<evidence type="ECO:0000259" key="25">
    <source>
        <dbReference type="PROSITE" id="PS51848"/>
    </source>
</evidence>
<evidence type="ECO:0000256" key="11">
    <source>
        <dbReference type="ARBA" id="ARBA00022771"/>
    </source>
</evidence>
<evidence type="ECO:0000256" key="21">
    <source>
        <dbReference type="SAM" id="MobiDB-lite"/>
    </source>
</evidence>
<sequence>MAAIKALQQWCKVQCDGYRDVNIINMTTSFRDGLAFCALIHKFRPDLINFDSLSKDNVYDNNRLAFCVAEDHLGIPALLDAEDMVALPVPDRLSILTYVSQYYNYFKGRSPMGGVGGVKRPAEDSKEEPSEKKNLPVTAKPYSPKTHPVSSSVSSKPTPNRPPSHFTQNSSANKHVSTPLTQQRGQEKHPVSKNIKTTSPSTDSASTVKTPGRNAEKPVLVESSNKTGTLNSKCAVCRSHVHLVQRHLVDGKLYHRSCFKCCECSAALQSGAYTSGQQPGTLRCSSSRCTPNGFKSSAKHNGSDATGLEPERGNEPSPRQHCSVLTSPVKPIPRSVQPTPAPEPWTASALRTQAARKRFFLSASEASTPQNIIAPKCEEDKERAAALISQKLAEGNCNNNNKAYSCGLSPDNRSVEVLSSEQERRGSGTEVETGHLRISLTNTSSTESLWLSGINKEHTRPPSSSLFIARGAVRVPMTFAYIDYAKDVGSCEGPKLKTASNEPGLKTFTEDNVTPKQNKIICNDNRLSHQYATSVPGFQTTDITPRADLYTQKSSGSKSERSSASSSPRCTLPCTDQHRGGLAESSCISGNYQSCPSLQPLVDDGVYFRPSAIKPGSENPSQPETKSLQIKSRHIPTEQITKELQEIENSLSELEKAGIDLERRLQGSGDILADPLMVDWFNLIRKKQSYIRRESELMYIAKTQDLEEQQPGVEGELRRLINKPEHLKSPSERKRESDLMKRLVEIVNDRNAIVDVLEEDRRSCEELQCRHVELSTMLMENMNMGTRILFTTVPWSFQTWENTVQRNPASAWDVQVPVCPLCNTPIPIKRGEMPDIKVGEHIDRDCKSDPAQRKRKIFTNKCSKGGCKQKEMIRVTCDQCHLNYCLKHRHPLDHDCKTDGKPVSKSGHAALMRAQGASSSNAAGSSVKGSSTGAGRTTRAQNSSAQRNSAPSVVPPVAQNVIPSSASYQAGLTEEQALQRALEMSLAETSRQTPATLSPQEQEDLALAQALAASEEEYQRQQQRQQGRDSKQSNCSLS</sequence>
<dbReference type="Pfam" id="PF12130">
    <property type="entry name" value="bMERB_dom"/>
    <property type="match status" value="1"/>
</dbReference>
<evidence type="ECO:0000256" key="10">
    <source>
        <dbReference type="ARBA" id="ARBA00022753"/>
    </source>
</evidence>
<evidence type="ECO:0000259" key="24">
    <source>
        <dbReference type="PROSITE" id="PS51039"/>
    </source>
</evidence>
<evidence type="ECO:0000256" key="2">
    <source>
        <dbReference type="ARBA" id="ARBA00004202"/>
    </source>
</evidence>
<dbReference type="GO" id="GO:0008270">
    <property type="term" value="F:zinc ion binding"/>
    <property type="evidence" value="ECO:0007669"/>
    <property type="project" value="UniProtKB-KW"/>
</dbReference>
<evidence type="ECO:0000256" key="8">
    <source>
        <dbReference type="ARBA" id="ARBA00022723"/>
    </source>
</evidence>
<evidence type="ECO:0000256" key="3">
    <source>
        <dbReference type="ARBA" id="ARBA00004245"/>
    </source>
</evidence>
<dbReference type="Gene3D" id="4.10.1110.10">
    <property type="entry name" value="AN1-like Zinc finger"/>
    <property type="match status" value="1"/>
</dbReference>
<feature type="region of interest" description="Disordered" evidence="21">
    <location>
        <begin position="609"/>
        <end position="631"/>
    </location>
</feature>
<dbReference type="SMART" id="SM00154">
    <property type="entry name" value="ZnF_AN1"/>
    <property type="match status" value="1"/>
</dbReference>
<dbReference type="PANTHER" id="PTHR23167:SF87">
    <property type="entry name" value="MICAL-LIKE PROTEIN 2"/>
    <property type="match status" value="1"/>
</dbReference>
<feature type="compositionally biased region" description="Polar residues" evidence="21">
    <location>
        <begin position="295"/>
        <end position="304"/>
    </location>
</feature>
<protein>
    <recommendedName>
        <fullName evidence="28">MICAL-like protein 2</fullName>
    </recommendedName>
</protein>
<feature type="compositionally biased region" description="Low complexity" evidence="21">
    <location>
        <begin position="916"/>
        <end position="931"/>
    </location>
</feature>
<evidence type="ECO:0000256" key="16">
    <source>
        <dbReference type="ARBA" id="ARBA00023212"/>
    </source>
</evidence>
<feature type="domain" description="LIM zinc-binding" evidence="23">
    <location>
        <begin position="232"/>
        <end position="296"/>
    </location>
</feature>
<dbReference type="Proteomes" id="UP000824219">
    <property type="component" value="Linkage Group LG24"/>
</dbReference>
<feature type="coiled-coil region" evidence="20">
    <location>
        <begin position="637"/>
        <end position="664"/>
    </location>
</feature>
<feature type="compositionally biased region" description="Low complexity" evidence="21">
    <location>
        <begin position="554"/>
        <end position="567"/>
    </location>
</feature>
<dbReference type="GO" id="GO:0055037">
    <property type="term" value="C:recycling endosome"/>
    <property type="evidence" value="ECO:0007669"/>
    <property type="project" value="UniProtKB-SubCell"/>
</dbReference>
<feature type="domain" description="BMERB" evidence="25">
    <location>
        <begin position="624"/>
        <end position="773"/>
    </location>
</feature>
<dbReference type="FunFam" id="1.10.418.10:FF:000055">
    <property type="entry name" value="MICAL-like protein 2"/>
    <property type="match status" value="1"/>
</dbReference>
<evidence type="ECO:0000259" key="22">
    <source>
        <dbReference type="PROSITE" id="PS50021"/>
    </source>
</evidence>
<evidence type="ECO:0000256" key="15">
    <source>
        <dbReference type="ARBA" id="ARBA00023136"/>
    </source>
</evidence>
<evidence type="ECO:0000259" key="23">
    <source>
        <dbReference type="PROSITE" id="PS50023"/>
    </source>
</evidence>
<dbReference type="SMART" id="SM00132">
    <property type="entry name" value="LIM"/>
    <property type="match status" value="1"/>
</dbReference>
<dbReference type="SMART" id="SM01203">
    <property type="entry name" value="DUF3585"/>
    <property type="match status" value="1"/>
</dbReference>
<dbReference type="CDD" id="cd21253">
    <property type="entry name" value="CH_MICALL2"/>
    <property type="match status" value="1"/>
</dbReference>
<dbReference type="SMART" id="SM00726">
    <property type="entry name" value="UIM"/>
    <property type="match status" value="2"/>
</dbReference>
<keyword evidence="15" id="KW-0472">Membrane</keyword>
<dbReference type="SUPFAM" id="SSF118310">
    <property type="entry name" value="AN1-like Zinc finger"/>
    <property type="match status" value="1"/>
</dbReference>
<dbReference type="GO" id="GO:0005886">
    <property type="term" value="C:plasma membrane"/>
    <property type="evidence" value="ECO:0007669"/>
    <property type="project" value="UniProtKB-SubCell"/>
</dbReference>
<keyword evidence="27" id="KW-1185">Reference proteome</keyword>
<feature type="compositionally biased region" description="Low complexity" evidence="21">
    <location>
        <begin position="143"/>
        <end position="158"/>
    </location>
</feature>
<name>A0A9D3SFF4_9TELE</name>
<dbReference type="GO" id="GO:0005856">
    <property type="term" value="C:cytoskeleton"/>
    <property type="evidence" value="ECO:0007669"/>
    <property type="project" value="UniProtKB-SubCell"/>
</dbReference>
<dbReference type="InterPro" id="IPR003903">
    <property type="entry name" value="UIM_dom"/>
</dbReference>
<feature type="compositionally biased region" description="Polar residues" evidence="21">
    <location>
        <begin position="165"/>
        <end position="184"/>
    </location>
</feature>
<keyword evidence="7" id="KW-0597">Phosphoprotein</keyword>
<dbReference type="Pfam" id="PF00307">
    <property type="entry name" value="CH"/>
    <property type="match status" value="1"/>
</dbReference>
<feature type="domain" description="Calponin-homology (CH)" evidence="22">
    <location>
        <begin position="1"/>
        <end position="107"/>
    </location>
</feature>
<evidence type="ECO:0000256" key="4">
    <source>
        <dbReference type="ARBA" id="ARBA00004316"/>
    </source>
</evidence>
<evidence type="ECO:0000256" key="6">
    <source>
        <dbReference type="ARBA" id="ARBA00022490"/>
    </source>
</evidence>
<reference evidence="26 27" key="1">
    <citation type="submission" date="2021-06" db="EMBL/GenBank/DDBJ databases">
        <title>Chromosome-level genome assembly of the red-tail catfish (Hemibagrus wyckioides).</title>
        <authorList>
            <person name="Shao F."/>
        </authorList>
    </citation>
    <scope>NUCLEOTIDE SEQUENCE [LARGE SCALE GENOMIC DNA]</scope>
    <source>
        <strain evidence="26">EC202008001</strain>
        <tissue evidence="26">Blood</tissue>
    </source>
</reference>
<dbReference type="InterPro" id="IPR050540">
    <property type="entry name" value="F-actin_Monoox_Mical"/>
</dbReference>
<feature type="domain" description="AN1-type" evidence="24">
    <location>
        <begin position="856"/>
        <end position="904"/>
    </location>
</feature>
<dbReference type="Pfam" id="PF01428">
    <property type="entry name" value="zf-AN1"/>
    <property type="match status" value="1"/>
</dbReference>
<dbReference type="PROSITE" id="PS00478">
    <property type="entry name" value="LIM_DOMAIN_1"/>
    <property type="match status" value="1"/>
</dbReference>
<dbReference type="PROSITE" id="PS50023">
    <property type="entry name" value="LIM_DOMAIN_2"/>
    <property type="match status" value="1"/>
</dbReference>
<evidence type="ECO:0000256" key="7">
    <source>
        <dbReference type="ARBA" id="ARBA00022553"/>
    </source>
</evidence>
<dbReference type="OrthoDB" id="18853at2759"/>
<evidence type="ECO:0008006" key="28">
    <source>
        <dbReference type="Google" id="ProtNLM"/>
    </source>
</evidence>
<dbReference type="FunFam" id="4.10.1110.10:FF:000004">
    <property type="entry name" value="AN1-type zinc finger protein 2B isoform X1"/>
    <property type="match status" value="1"/>
</dbReference>
<dbReference type="Gene3D" id="2.10.110.10">
    <property type="entry name" value="Cysteine Rich Protein"/>
    <property type="match status" value="1"/>
</dbReference>
<dbReference type="InterPro" id="IPR035896">
    <property type="entry name" value="AN1-like_Znf"/>
</dbReference>
<feature type="compositionally biased region" description="Polar residues" evidence="21">
    <location>
        <begin position="987"/>
        <end position="999"/>
    </location>
</feature>
<dbReference type="SUPFAM" id="SSF57716">
    <property type="entry name" value="Glucocorticoid receptor-like (DNA-binding domain)"/>
    <property type="match status" value="1"/>
</dbReference>
<evidence type="ECO:0000256" key="5">
    <source>
        <dbReference type="ARBA" id="ARBA00022475"/>
    </source>
</evidence>
<dbReference type="PROSITE" id="PS50330">
    <property type="entry name" value="UIM"/>
    <property type="match status" value="1"/>
</dbReference>
<dbReference type="Pfam" id="PF00412">
    <property type="entry name" value="LIM"/>
    <property type="match status" value="1"/>
</dbReference>
<dbReference type="PROSITE" id="PS50021">
    <property type="entry name" value="CH"/>
    <property type="match status" value="1"/>
</dbReference>
<keyword evidence="14 20" id="KW-0175">Coiled coil</keyword>
<feature type="compositionally biased region" description="Polar residues" evidence="21">
    <location>
        <begin position="933"/>
        <end position="951"/>
    </location>
</feature>
<evidence type="ECO:0000256" key="18">
    <source>
        <dbReference type="PROSITE-ProRule" id="PRU00125"/>
    </source>
</evidence>
<keyword evidence="13 18" id="KW-0440">LIM domain</keyword>
<dbReference type="SUPFAM" id="SSF47576">
    <property type="entry name" value="Calponin-homology domain, CH-domain"/>
    <property type="match status" value="1"/>
</dbReference>
<dbReference type="InterPro" id="IPR001715">
    <property type="entry name" value="CH_dom"/>
</dbReference>
<evidence type="ECO:0000256" key="20">
    <source>
        <dbReference type="SAM" id="Coils"/>
    </source>
</evidence>
<keyword evidence="10" id="KW-0967">Endosome</keyword>
<feature type="region of interest" description="Disordered" evidence="21">
    <location>
        <begin position="912"/>
        <end position="957"/>
    </location>
</feature>